<organism evidence="1">
    <name type="scientific">Psilocybe cubensis</name>
    <name type="common">Psychedelic mushroom</name>
    <name type="synonym">Stropharia cubensis</name>
    <dbReference type="NCBI Taxonomy" id="181762"/>
    <lineage>
        <taxon>Eukaryota</taxon>
        <taxon>Fungi</taxon>
        <taxon>Dikarya</taxon>
        <taxon>Basidiomycota</taxon>
        <taxon>Agaricomycotina</taxon>
        <taxon>Agaricomycetes</taxon>
        <taxon>Agaricomycetidae</taxon>
        <taxon>Agaricales</taxon>
        <taxon>Agaricineae</taxon>
        <taxon>Strophariaceae</taxon>
        <taxon>Psilocybe</taxon>
    </lineage>
</organism>
<sequence>MEKSTCSSIAKHTKTKKRDTVKKLKHINPRHFNHSFPRLKLVESITRRTARSVPLAPALASGVGPMDSYPSSLQRHSVNSSGALGRLDYPPLTLPDQFGTTVSRICPGTDLSRSSPYTINPLLSASDLYPTADPSREVNWLDSQTTSVLSHEAVTPSRYFSPTSGDTYTLGHATGSQQPDMEGFVTDYNQFTSLFGAPSSLEVWTNETHGYPTNQEALYPINFSTVEDPEVAPNLQETMVTSINNLSTDIQDAYHLFYLPN</sequence>
<name>A0A8H7Y0H9_PSICU</name>
<gene>
    <name evidence="1" type="ORF">JR316_005331</name>
</gene>
<dbReference type="EMBL" id="JAFIQS010000005">
    <property type="protein sequence ID" value="KAG5168779.1"/>
    <property type="molecule type" value="Genomic_DNA"/>
</dbReference>
<proteinExistence type="predicted"/>
<comment type="caution">
    <text evidence="1">The sequence shown here is derived from an EMBL/GenBank/DDBJ whole genome shotgun (WGS) entry which is preliminary data.</text>
</comment>
<dbReference type="AlphaFoldDB" id="A0A8H7Y0H9"/>
<accession>A0A8H7Y0H9</accession>
<reference evidence="1" key="1">
    <citation type="submission" date="2021-02" db="EMBL/GenBank/DDBJ databases">
        <title>Psilocybe cubensis genome.</title>
        <authorList>
            <person name="Mckernan K.J."/>
            <person name="Crawford S."/>
            <person name="Trippe A."/>
            <person name="Kane L.T."/>
            <person name="Mclaughlin S."/>
        </authorList>
    </citation>
    <scope>NUCLEOTIDE SEQUENCE [LARGE SCALE GENOMIC DNA]</scope>
    <source>
        <strain evidence="1">MGC-MH-2018</strain>
    </source>
</reference>
<evidence type="ECO:0000313" key="1">
    <source>
        <dbReference type="EMBL" id="KAG5168779.1"/>
    </source>
</evidence>
<protein>
    <submittedName>
        <fullName evidence="1">Uncharacterized protein</fullName>
    </submittedName>
</protein>